<dbReference type="PANTHER" id="PTHR43711">
    <property type="entry name" value="TWO-COMPONENT HISTIDINE KINASE"/>
    <property type="match status" value="1"/>
</dbReference>
<comment type="caution">
    <text evidence="9">The sequence shown here is derived from an EMBL/GenBank/DDBJ whole genome shotgun (WGS) entry which is preliminary data.</text>
</comment>
<dbReference type="SUPFAM" id="SSF55874">
    <property type="entry name" value="ATPase domain of HSP90 chaperone/DNA topoisomerase II/histidine kinase"/>
    <property type="match status" value="1"/>
</dbReference>
<protein>
    <recommendedName>
        <fullName evidence="2">histidine kinase</fullName>
        <ecNumber evidence="2">2.7.13.3</ecNumber>
    </recommendedName>
</protein>
<evidence type="ECO:0000259" key="8">
    <source>
        <dbReference type="PROSITE" id="PS50109"/>
    </source>
</evidence>
<dbReference type="RefSeq" id="WP_343807554.1">
    <property type="nucleotide sequence ID" value="NZ_BAAAET010000004.1"/>
</dbReference>
<proteinExistence type="predicted"/>
<reference evidence="10" key="1">
    <citation type="journal article" date="2019" name="Int. J. Syst. Evol. Microbiol.">
        <title>The Global Catalogue of Microorganisms (GCM) 10K type strain sequencing project: providing services to taxonomists for standard genome sequencing and annotation.</title>
        <authorList>
            <consortium name="The Broad Institute Genomics Platform"/>
            <consortium name="The Broad Institute Genome Sequencing Center for Infectious Disease"/>
            <person name="Wu L."/>
            <person name="Ma J."/>
        </authorList>
    </citation>
    <scope>NUCLEOTIDE SEQUENCE [LARGE SCALE GENOMIC DNA]</scope>
    <source>
        <strain evidence="10">JCM 15134</strain>
    </source>
</reference>
<organism evidence="9 10">
    <name type="scientific">Marinobacterium maritimum</name>
    <dbReference type="NCBI Taxonomy" id="500162"/>
    <lineage>
        <taxon>Bacteria</taxon>
        <taxon>Pseudomonadati</taxon>
        <taxon>Pseudomonadota</taxon>
        <taxon>Gammaproteobacteria</taxon>
        <taxon>Oceanospirillales</taxon>
        <taxon>Oceanospirillaceae</taxon>
        <taxon>Marinobacterium</taxon>
    </lineage>
</organism>
<evidence type="ECO:0000256" key="1">
    <source>
        <dbReference type="ARBA" id="ARBA00000085"/>
    </source>
</evidence>
<dbReference type="Pfam" id="PF02518">
    <property type="entry name" value="HATPase_c"/>
    <property type="match status" value="1"/>
</dbReference>
<sequence length="589" mass="65496">MKYRAALLLILLVLLPLLLLGWLGYRLQQNEQQLVGLQLQKLIEQQLESVDQQLQTHFQQLETLLQRQAGGLYRLADPDYSAERLRSFVKNSAQVQQLFVLSHDDQRQFPPRNQPLSLDEQRLVERLQPLWQSPDLLRPAATDPAAPSPLPRAEAVLLAPSAMSKSADYFVSGQLAQRAPAELSAPLNDYAAEADADSRAEPVAPAARQAEAKAAAVTSTESGWIAWYVDARLMHIYWWRDPAGRTLGFVLNDARLLSDLINRLPDAGQGGEALGEAQIRLLDSQGGTLYSWGKYQDNGPALRSLGLSHPLGSWSLEYHAPALQQAAAPIWLTLVAPLMLLGVGLAALGYLLYREHRREIRLATQRVNFVNQVSHELKTPLTNVRLYAEMLQQRLDDDTDPAVGRYLGVITDESQRLSRLIDNVLSFSRLQRQQLKLTPENVNPDEQIARILETFEPLLRQRGVEPHFDAGIGQSLNYDPATLEQILNNLLSNCEKYAPNSGELQVRSWLEGSLLCVEVQDSGPGIEAGDRNKIFEPFYRSSSRLTDGITGTGIGLGLARDLARAHGGDLTLEASEHGACFRLRLETLT</sequence>
<keyword evidence="5" id="KW-0418">Kinase</keyword>
<dbReference type="EC" id="2.7.13.3" evidence="2"/>
<dbReference type="SMART" id="SM00388">
    <property type="entry name" value="HisKA"/>
    <property type="match status" value="1"/>
</dbReference>
<dbReference type="InterPro" id="IPR003594">
    <property type="entry name" value="HATPase_dom"/>
</dbReference>
<evidence type="ECO:0000256" key="7">
    <source>
        <dbReference type="SAM" id="Phobius"/>
    </source>
</evidence>
<dbReference type="InterPro" id="IPR036097">
    <property type="entry name" value="HisK_dim/P_sf"/>
</dbReference>
<keyword evidence="3" id="KW-0597">Phosphoprotein</keyword>
<feature type="domain" description="Histidine kinase" evidence="8">
    <location>
        <begin position="372"/>
        <end position="589"/>
    </location>
</feature>
<evidence type="ECO:0000256" key="4">
    <source>
        <dbReference type="ARBA" id="ARBA00022679"/>
    </source>
</evidence>
<evidence type="ECO:0000256" key="2">
    <source>
        <dbReference type="ARBA" id="ARBA00012438"/>
    </source>
</evidence>
<keyword evidence="4" id="KW-0808">Transferase</keyword>
<evidence type="ECO:0000256" key="6">
    <source>
        <dbReference type="ARBA" id="ARBA00023012"/>
    </source>
</evidence>
<feature type="transmembrane region" description="Helical" evidence="7">
    <location>
        <begin position="330"/>
        <end position="353"/>
    </location>
</feature>
<evidence type="ECO:0000256" key="3">
    <source>
        <dbReference type="ARBA" id="ARBA00022553"/>
    </source>
</evidence>
<keyword evidence="10" id="KW-1185">Reference proteome</keyword>
<dbReference type="PANTHER" id="PTHR43711:SF31">
    <property type="entry name" value="HISTIDINE KINASE"/>
    <property type="match status" value="1"/>
</dbReference>
<gene>
    <name evidence="9" type="ORF">GCM10009104_29250</name>
</gene>
<dbReference type="Pfam" id="PF00512">
    <property type="entry name" value="HisKA"/>
    <property type="match status" value="1"/>
</dbReference>
<dbReference type="InterPro" id="IPR003661">
    <property type="entry name" value="HisK_dim/P_dom"/>
</dbReference>
<dbReference type="Gene3D" id="3.30.565.10">
    <property type="entry name" value="Histidine kinase-like ATPase, C-terminal domain"/>
    <property type="match status" value="1"/>
</dbReference>
<comment type="catalytic activity">
    <reaction evidence="1">
        <text>ATP + protein L-histidine = ADP + protein N-phospho-L-histidine.</text>
        <dbReference type="EC" id="2.7.13.3"/>
    </reaction>
</comment>
<keyword evidence="7" id="KW-1133">Transmembrane helix</keyword>
<dbReference type="InterPro" id="IPR036890">
    <property type="entry name" value="HATPase_C_sf"/>
</dbReference>
<keyword evidence="7" id="KW-0472">Membrane</keyword>
<dbReference type="InterPro" id="IPR050736">
    <property type="entry name" value="Sensor_HK_Regulatory"/>
</dbReference>
<dbReference type="SUPFAM" id="SSF47384">
    <property type="entry name" value="Homodimeric domain of signal transducing histidine kinase"/>
    <property type="match status" value="1"/>
</dbReference>
<dbReference type="Gene3D" id="1.10.287.130">
    <property type="match status" value="1"/>
</dbReference>
<name>A0ABP3TFU8_9GAMM</name>
<dbReference type="PROSITE" id="PS50109">
    <property type="entry name" value="HIS_KIN"/>
    <property type="match status" value="1"/>
</dbReference>
<dbReference type="PRINTS" id="PR00344">
    <property type="entry name" value="BCTRLSENSOR"/>
</dbReference>
<dbReference type="Proteomes" id="UP001499915">
    <property type="component" value="Unassembled WGS sequence"/>
</dbReference>
<dbReference type="EMBL" id="BAAAET010000004">
    <property type="protein sequence ID" value="GAA0698813.1"/>
    <property type="molecule type" value="Genomic_DNA"/>
</dbReference>
<dbReference type="InterPro" id="IPR005467">
    <property type="entry name" value="His_kinase_dom"/>
</dbReference>
<dbReference type="CDD" id="cd00075">
    <property type="entry name" value="HATPase"/>
    <property type="match status" value="1"/>
</dbReference>
<evidence type="ECO:0000313" key="9">
    <source>
        <dbReference type="EMBL" id="GAA0698813.1"/>
    </source>
</evidence>
<evidence type="ECO:0000313" key="10">
    <source>
        <dbReference type="Proteomes" id="UP001499915"/>
    </source>
</evidence>
<dbReference type="SMART" id="SM00387">
    <property type="entry name" value="HATPase_c"/>
    <property type="match status" value="1"/>
</dbReference>
<dbReference type="InterPro" id="IPR004358">
    <property type="entry name" value="Sig_transdc_His_kin-like_C"/>
</dbReference>
<keyword evidence="6" id="KW-0902">Two-component regulatory system</keyword>
<evidence type="ECO:0000256" key="5">
    <source>
        <dbReference type="ARBA" id="ARBA00022777"/>
    </source>
</evidence>
<dbReference type="CDD" id="cd00082">
    <property type="entry name" value="HisKA"/>
    <property type="match status" value="1"/>
</dbReference>
<accession>A0ABP3TFU8</accession>
<keyword evidence="7" id="KW-0812">Transmembrane</keyword>